<keyword evidence="3" id="KW-1185">Reference proteome</keyword>
<dbReference type="InterPro" id="IPR019617">
    <property type="entry name" value="DUF2489"/>
</dbReference>
<evidence type="ECO:0000313" key="2">
    <source>
        <dbReference type="EMBL" id="MEE1675953.1"/>
    </source>
</evidence>
<evidence type="ECO:0000313" key="3">
    <source>
        <dbReference type="Proteomes" id="UP001310248"/>
    </source>
</evidence>
<sequence length="148" mass="16728">MFWLALAAVIIVSALAIYAALLVGRLMGQRKVIKSAVAKRNENLVTDIRYIAKAMQEDRCGLSEGVIRISNLLIALQTPQLIDWAQRYPSIFQLYNAVKELPTHEARNKLPLQQRMRQDLQRETEEKALEKQILEEAEALAQLSASAL</sequence>
<evidence type="ECO:0000259" key="1">
    <source>
        <dbReference type="Pfam" id="PF10675"/>
    </source>
</evidence>
<reference evidence="3" key="1">
    <citation type="submission" date="2023-07" db="EMBL/GenBank/DDBJ databases">
        <title>Draft genome sequence of Agarivorans aestuarii strain ZMCS4, a CAZymes producing bacteria isolated from the marine brown algae Clodostephus spongiosus.</title>
        <authorList>
            <person name="Lorente B."/>
            <person name="Cabral C."/>
            <person name="Frias J."/>
            <person name="Faria J."/>
            <person name="Toubarro D."/>
        </authorList>
    </citation>
    <scope>NUCLEOTIDE SEQUENCE [LARGE SCALE GENOMIC DNA]</scope>
    <source>
        <strain evidence="3">ZMCS4</strain>
    </source>
</reference>
<dbReference type="Proteomes" id="UP001310248">
    <property type="component" value="Unassembled WGS sequence"/>
</dbReference>
<proteinExistence type="predicted"/>
<dbReference type="EMBL" id="JAYDYW010000017">
    <property type="protein sequence ID" value="MEE1675953.1"/>
    <property type="molecule type" value="Genomic_DNA"/>
</dbReference>
<accession>A0ABU7G9H4</accession>
<protein>
    <submittedName>
        <fullName evidence="2">DUF2489 domain-containing protein</fullName>
    </submittedName>
</protein>
<comment type="caution">
    <text evidence="2">The sequence shown here is derived from an EMBL/GenBank/DDBJ whole genome shotgun (WGS) entry which is preliminary data.</text>
</comment>
<dbReference type="Pfam" id="PF10675">
    <property type="entry name" value="DUF2489"/>
    <property type="match status" value="1"/>
</dbReference>
<dbReference type="RefSeq" id="WP_329776714.1">
    <property type="nucleotide sequence ID" value="NZ_JAYDYW010000017.1"/>
</dbReference>
<feature type="domain" description="DUF2489" evidence="1">
    <location>
        <begin position="13"/>
        <end position="140"/>
    </location>
</feature>
<organism evidence="2 3">
    <name type="scientific">Agarivorans aestuarii</name>
    <dbReference type="NCBI Taxonomy" id="1563703"/>
    <lineage>
        <taxon>Bacteria</taxon>
        <taxon>Pseudomonadati</taxon>
        <taxon>Pseudomonadota</taxon>
        <taxon>Gammaproteobacteria</taxon>
        <taxon>Alteromonadales</taxon>
        <taxon>Alteromonadaceae</taxon>
        <taxon>Agarivorans</taxon>
    </lineage>
</organism>
<name>A0ABU7G9H4_9ALTE</name>
<gene>
    <name evidence="2" type="ORF">SNR37_001280</name>
</gene>